<keyword evidence="2" id="KW-1185">Reference proteome</keyword>
<evidence type="ECO:0008006" key="3">
    <source>
        <dbReference type="Google" id="ProtNLM"/>
    </source>
</evidence>
<sequence>MSQSPQYFSKTFVILKILAYTTLMLKYKVMMDNEFAKHELNYIRRYEALGFTDQYRIVKDQLENLDTKNRYHPKDVSILKEHRYEGMSNPSDTSLLYVIETVDGSKGTMLANYGANADNAIHEFMNMIPEENIKDDPMLPNDVQE</sequence>
<dbReference type="EMBL" id="QLLQ01000019">
    <property type="protein sequence ID" value="RAJ19759.1"/>
    <property type="molecule type" value="Genomic_DNA"/>
</dbReference>
<accession>A0A327RSD8</accession>
<reference evidence="1 2" key="1">
    <citation type="submission" date="2018-06" db="EMBL/GenBank/DDBJ databases">
        <title>Genomic Encyclopedia of Archaeal and Bacterial Type Strains, Phase II (KMG-II): from individual species to whole genera.</title>
        <authorList>
            <person name="Goeker M."/>
        </authorList>
    </citation>
    <scope>NUCLEOTIDE SEQUENCE [LARGE SCALE GENOMIC DNA]</scope>
    <source>
        <strain evidence="1 2">DSM 12408</strain>
    </source>
</reference>
<organism evidence="1 2">
    <name type="scientific">Gelidibacter algens</name>
    <dbReference type="NCBI Taxonomy" id="49280"/>
    <lineage>
        <taxon>Bacteria</taxon>
        <taxon>Pseudomonadati</taxon>
        <taxon>Bacteroidota</taxon>
        <taxon>Flavobacteriia</taxon>
        <taxon>Flavobacteriales</taxon>
        <taxon>Flavobacteriaceae</taxon>
        <taxon>Gelidibacter</taxon>
    </lineage>
</organism>
<dbReference type="Proteomes" id="UP000248987">
    <property type="component" value="Unassembled WGS sequence"/>
</dbReference>
<comment type="caution">
    <text evidence="1">The sequence shown here is derived from an EMBL/GenBank/DDBJ whole genome shotgun (WGS) entry which is preliminary data.</text>
</comment>
<dbReference type="AlphaFoldDB" id="A0A327RSD8"/>
<evidence type="ECO:0000313" key="2">
    <source>
        <dbReference type="Proteomes" id="UP000248987"/>
    </source>
</evidence>
<proteinExistence type="predicted"/>
<name>A0A327RSD8_9FLAO</name>
<gene>
    <name evidence="1" type="ORF">LX77_03389</name>
</gene>
<protein>
    <recommendedName>
        <fullName evidence="3">Phosphoribosylpyrophosphate synthetase</fullName>
    </recommendedName>
</protein>
<evidence type="ECO:0000313" key="1">
    <source>
        <dbReference type="EMBL" id="RAJ19759.1"/>
    </source>
</evidence>